<dbReference type="GO" id="GO:0016787">
    <property type="term" value="F:hydrolase activity"/>
    <property type="evidence" value="ECO:0007669"/>
    <property type="project" value="UniProtKB-KW"/>
</dbReference>
<keyword evidence="7" id="KW-0378">Hydrolase</keyword>
<keyword evidence="12 15" id="KW-0472">Membrane</keyword>
<keyword evidence="10 15" id="KW-1133">Transmembrane helix</keyword>
<dbReference type="EC" id="3.1.1.116" evidence="14"/>
<gene>
    <name evidence="17" type="ORF">HJC23_000784</name>
</gene>
<protein>
    <recommendedName>
        <fullName evidence="14">sn-1-specific diacylglycerol lipase</fullName>
        <ecNumber evidence="14">3.1.1.116</ecNumber>
    </recommendedName>
</protein>
<evidence type="ECO:0000256" key="10">
    <source>
        <dbReference type="ARBA" id="ARBA00022989"/>
    </source>
</evidence>
<evidence type="ECO:0000256" key="4">
    <source>
        <dbReference type="ARBA" id="ARBA00022553"/>
    </source>
</evidence>
<evidence type="ECO:0000256" key="5">
    <source>
        <dbReference type="ARBA" id="ARBA00022692"/>
    </source>
</evidence>
<sequence length="862" mass="97878">MPALQVYERLLVAGDDLRLTTTLLVLFRLFQSALLIIILYNLYTYDHNPDIFLHAGCVTHIDNYWMWYHSSIAACYSVLAYSIVGAFVEGAIWKISGMGTPTETERRRKLVPLCKCLFAPMFVVRSAGFVFGVYIIGLTRGYCECVKEELMNSLDDMQIARSFCPNYRQWFDLVKILIVTMGVDLICHIIIACYILRKRFRRWYDRKRMPKERSAREKSWESTCRRCCECSSIMTCYIFGGRNLTRGGYVDVAIALTDFLDDGGSLDIVPSDIAAALICLVNIQKQKQIECKNELLKDTSGMFAKDKVFSTRILKLFRETNSRSTHNASINSVRSNSMRGASSLQQLKSISEHSYEYDDIEQGFGGPLEMRTSMDENDLPDTRLADDEIQKLQKFMSLNETLAKISFRLVHHKRGIDFRPQLPKILSPNNEYDRLIIGEGARLCRVALAAYSWMLYVWTNKCTGCCVLTGGTLYNACRCKLRQCSKNENIIGDNWCGWKHSAVMKSLGIDESDVLYANFQNGIGVNPYMVIVDRAWKTVVVAIRGTLSLEDMITDVTLSPQSLEEVGEQCGFDGSGEHCHNGILAGARRIYDDLARNKILDQAISHEFSGFKLRIIGHSLGGGIAAMLGLMLRQKFPTLRCLCFSPPGCVFSERTAQESKNYACTYVLHNDVVPRLSYESMINLRNDIIEMIARIKVPKYKVFNANLMPGSEKEVCDKVGKHLHKEDHIPQSKFWNEFNDYKARQQEHTSSSVSPFKMTLPGRIVQMVRTSEKLSNNPCSCVLSCVKCTACCGMSINTKKYKVKWSDKEDLSEIFISPSMLVDHFPYNIARALECAARSYDIPLNQGRDAIFELSRARKPKH</sequence>
<name>A0ABD3PYZ7_9STRA</name>
<evidence type="ECO:0000256" key="3">
    <source>
        <dbReference type="ARBA" id="ARBA00022475"/>
    </source>
</evidence>
<dbReference type="GO" id="GO:0005886">
    <property type="term" value="C:plasma membrane"/>
    <property type="evidence" value="ECO:0007669"/>
    <property type="project" value="UniProtKB-SubCell"/>
</dbReference>
<evidence type="ECO:0000313" key="17">
    <source>
        <dbReference type="EMBL" id="KAL3793242.1"/>
    </source>
</evidence>
<keyword evidence="11" id="KW-0443">Lipid metabolism</keyword>
<feature type="transmembrane region" description="Helical" evidence="15">
    <location>
        <begin position="176"/>
        <end position="196"/>
    </location>
</feature>
<comment type="caution">
    <text evidence="17">The sequence shown here is derived from an EMBL/GenBank/DDBJ whole genome shotgun (WGS) entry which is preliminary data.</text>
</comment>
<feature type="transmembrane region" description="Helical" evidence="15">
    <location>
        <begin position="21"/>
        <end position="45"/>
    </location>
</feature>
<dbReference type="CDD" id="cd00519">
    <property type="entry name" value="Lipase_3"/>
    <property type="match status" value="1"/>
</dbReference>
<evidence type="ECO:0000313" key="18">
    <source>
        <dbReference type="Proteomes" id="UP001516023"/>
    </source>
</evidence>
<dbReference type="Gene3D" id="3.40.50.1820">
    <property type="entry name" value="alpha/beta hydrolase"/>
    <property type="match status" value="1"/>
</dbReference>
<proteinExistence type="predicted"/>
<evidence type="ECO:0000256" key="12">
    <source>
        <dbReference type="ARBA" id="ARBA00023136"/>
    </source>
</evidence>
<evidence type="ECO:0000256" key="2">
    <source>
        <dbReference type="ARBA" id="ARBA00004651"/>
    </source>
</evidence>
<keyword evidence="6" id="KW-0479">Metal-binding</keyword>
<comment type="cofactor">
    <cofactor evidence="1">
        <name>Ca(2+)</name>
        <dbReference type="ChEBI" id="CHEBI:29108"/>
    </cofactor>
</comment>
<dbReference type="GO" id="GO:0046872">
    <property type="term" value="F:metal ion binding"/>
    <property type="evidence" value="ECO:0007669"/>
    <property type="project" value="UniProtKB-KW"/>
</dbReference>
<dbReference type="AlphaFoldDB" id="A0ABD3PYZ7"/>
<keyword evidence="8" id="KW-0106">Calcium</keyword>
<evidence type="ECO:0000256" key="1">
    <source>
        <dbReference type="ARBA" id="ARBA00001913"/>
    </source>
</evidence>
<evidence type="ECO:0000256" key="15">
    <source>
        <dbReference type="SAM" id="Phobius"/>
    </source>
</evidence>
<dbReference type="Pfam" id="PF01764">
    <property type="entry name" value="Lipase_3"/>
    <property type="match status" value="1"/>
</dbReference>
<keyword evidence="4" id="KW-0597">Phosphoprotein</keyword>
<dbReference type="InterPro" id="IPR002921">
    <property type="entry name" value="Fungal_lipase-type"/>
</dbReference>
<dbReference type="PANTHER" id="PTHR45792">
    <property type="entry name" value="DIACYLGLYCEROL LIPASE HOMOLOG-RELATED"/>
    <property type="match status" value="1"/>
</dbReference>
<comment type="subcellular location">
    <subcellularLocation>
        <location evidence="2">Cell membrane</location>
        <topology evidence="2">Multi-pass membrane protein</topology>
    </subcellularLocation>
</comment>
<feature type="transmembrane region" description="Helical" evidence="15">
    <location>
        <begin position="116"/>
        <end position="137"/>
    </location>
</feature>
<dbReference type="InterPro" id="IPR029058">
    <property type="entry name" value="AB_hydrolase_fold"/>
</dbReference>
<evidence type="ECO:0000256" key="7">
    <source>
        <dbReference type="ARBA" id="ARBA00022801"/>
    </source>
</evidence>
<keyword evidence="18" id="KW-1185">Reference proteome</keyword>
<feature type="domain" description="Fungal lipase-type" evidence="16">
    <location>
        <begin position="540"/>
        <end position="679"/>
    </location>
</feature>
<keyword evidence="5 15" id="KW-0812">Transmembrane</keyword>
<organism evidence="17 18">
    <name type="scientific">Cyclotella cryptica</name>
    <dbReference type="NCBI Taxonomy" id="29204"/>
    <lineage>
        <taxon>Eukaryota</taxon>
        <taxon>Sar</taxon>
        <taxon>Stramenopiles</taxon>
        <taxon>Ochrophyta</taxon>
        <taxon>Bacillariophyta</taxon>
        <taxon>Coscinodiscophyceae</taxon>
        <taxon>Thalassiosirophycidae</taxon>
        <taxon>Stephanodiscales</taxon>
        <taxon>Stephanodiscaceae</taxon>
        <taxon>Cyclotella</taxon>
    </lineage>
</organism>
<dbReference type="GO" id="GO:0016042">
    <property type="term" value="P:lipid catabolic process"/>
    <property type="evidence" value="ECO:0007669"/>
    <property type="project" value="UniProtKB-KW"/>
</dbReference>
<evidence type="ECO:0000256" key="14">
    <source>
        <dbReference type="ARBA" id="ARBA00026104"/>
    </source>
</evidence>
<dbReference type="InterPro" id="IPR052214">
    <property type="entry name" value="DAG_Lipase-Related"/>
</dbReference>
<evidence type="ECO:0000256" key="6">
    <source>
        <dbReference type="ARBA" id="ARBA00022723"/>
    </source>
</evidence>
<dbReference type="EMBL" id="JABMIG020000093">
    <property type="protein sequence ID" value="KAL3793242.1"/>
    <property type="molecule type" value="Genomic_DNA"/>
</dbReference>
<evidence type="ECO:0000259" key="16">
    <source>
        <dbReference type="Pfam" id="PF01764"/>
    </source>
</evidence>
<feature type="transmembrane region" description="Helical" evidence="15">
    <location>
        <begin position="615"/>
        <end position="632"/>
    </location>
</feature>
<keyword evidence="9" id="KW-0442">Lipid degradation</keyword>
<dbReference type="Proteomes" id="UP001516023">
    <property type="component" value="Unassembled WGS sequence"/>
</dbReference>
<comment type="catalytic activity">
    <reaction evidence="13">
        <text>a 1,2-diacyl-sn-glycerol + H2O = a 2-acylglycerol + a fatty acid + H(+)</text>
        <dbReference type="Rhea" id="RHEA:33275"/>
        <dbReference type="ChEBI" id="CHEBI:15377"/>
        <dbReference type="ChEBI" id="CHEBI:15378"/>
        <dbReference type="ChEBI" id="CHEBI:17389"/>
        <dbReference type="ChEBI" id="CHEBI:17815"/>
        <dbReference type="ChEBI" id="CHEBI:28868"/>
        <dbReference type="EC" id="3.1.1.116"/>
    </reaction>
    <physiologicalReaction direction="left-to-right" evidence="13">
        <dbReference type="Rhea" id="RHEA:33276"/>
    </physiologicalReaction>
</comment>
<keyword evidence="3" id="KW-1003">Cell membrane</keyword>
<feature type="transmembrane region" description="Helical" evidence="15">
    <location>
        <begin position="65"/>
        <end position="88"/>
    </location>
</feature>
<evidence type="ECO:0000256" key="8">
    <source>
        <dbReference type="ARBA" id="ARBA00022837"/>
    </source>
</evidence>
<reference evidence="17 18" key="1">
    <citation type="journal article" date="2020" name="G3 (Bethesda)">
        <title>Improved Reference Genome for Cyclotella cryptica CCMP332, a Model for Cell Wall Morphogenesis, Salinity Adaptation, and Lipid Production in Diatoms (Bacillariophyta).</title>
        <authorList>
            <person name="Roberts W.R."/>
            <person name="Downey K.M."/>
            <person name="Ruck E.C."/>
            <person name="Traller J.C."/>
            <person name="Alverson A.J."/>
        </authorList>
    </citation>
    <scope>NUCLEOTIDE SEQUENCE [LARGE SCALE GENOMIC DNA]</scope>
    <source>
        <strain evidence="17 18">CCMP332</strain>
    </source>
</reference>
<evidence type="ECO:0000256" key="11">
    <source>
        <dbReference type="ARBA" id="ARBA00023098"/>
    </source>
</evidence>
<evidence type="ECO:0000256" key="9">
    <source>
        <dbReference type="ARBA" id="ARBA00022963"/>
    </source>
</evidence>
<evidence type="ECO:0000256" key="13">
    <source>
        <dbReference type="ARBA" id="ARBA00024531"/>
    </source>
</evidence>
<dbReference type="PANTHER" id="PTHR45792:SF8">
    <property type="entry name" value="DIACYLGLYCEROL LIPASE-ALPHA"/>
    <property type="match status" value="1"/>
</dbReference>
<accession>A0ABD3PYZ7</accession>
<dbReference type="SUPFAM" id="SSF53474">
    <property type="entry name" value="alpha/beta-Hydrolases"/>
    <property type="match status" value="1"/>
</dbReference>